<accession>A0A221KAC6</accession>
<dbReference type="NCBIfam" id="TIGR02963">
    <property type="entry name" value="xanthine_xdhA"/>
    <property type="match status" value="1"/>
</dbReference>
<dbReference type="SUPFAM" id="SSF55447">
    <property type="entry name" value="CO dehydrogenase flavoprotein C-terminal domain-like"/>
    <property type="match status" value="1"/>
</dbReference>
<dbReference type="Pfam" id="PF03450">
    <property type="entry name" value="CO_deh_flav_C"/>
    <property type="match status" value="1"/>
</dbReference>
<keyword evidence="3" id="KW-0274">FAD</keyword>
<dbReference type="InterPro" id="IPR002888">
    <property type="entry name" value="2Fe-2S-bd"/>
</dbReference>
<dbReference type="CDD" id="cd00207">
    <property type="entry name" value="fer2"/>
    <property type="match status" value="1"/>
</dbReference>
<dbReference type="Gene3D" id="3.30.465.10">
    <property type="match status" value="1"/>
</dbReference>
<evidence type="ECO:0000256" key="5">
    <source>
        <dbReference type="ARBA" id="ARBA00023004"/>
    </source>
</evidence>
<dbReference type="InterPro" id="IPR012175">
    <property type="entry name" value="Xanth_DH_ssu_bac"/>
</dbReference>
<dbReference type="KEGG" id="vff:VITFI_CDS0150"/>
<dbReference type="SUPFAM" id="SSF54292">
    <property type="entry name" value="2Fe-2S ferredoxin-like"/>
    <property type="match status" value="1"/>
</dbReference>
<evidence type="ECO:0000259" key="7">
    <source>
        <dbReference type="PROSITE" id="PS51387"/>
    </source>
</evidence>
<dbReference type="InterPro" id="IPR016167">
    <property type="entry name" value="FAD-bd_PCMH_sub1"/>
</dbReference>
<dbReference type="InterPro" id="IPR036318">
    <property type="entry name" value="FAD-bd_PCMH-like_sf"/>
</dbReference>
<dbReference type="Gene3D" id="3.10.20.30">
    <property type="match status" value="1"/>
</dbReference>
<dbReference type="Gene3D" id="1.10.150.120">
    <property type="entry name" value="[2Fe-2S]-binding domain"/>
    <property type="match status" value="1"/>
</dbReference>
<evidence type="ECO:0000259" key="6">
    <source>
        <dbReference type="PROSITE" id="PS51085"/>
    </source>
</evidence>
<dbReference type="PROSITE" id="PS51387">
    <property type="entry name" value="FAD_PCMH"/>
    <property type="match status" value="1"/>
</dbReference>
<dbReference type="InterPro" id="IPR001041">
    <property type="entry name" value="2Fe-2S_ferredoxin-type"/>
</dbReference>
<dbReference type="AlphaFoldDB" id="A0A221KAC6"/>
<dbReference type="InterPro" id="IPR006058">
    <property type="entry name" value="2Fe2S_fd_BS"/>
</dbReference>
<dbReference type="PROSITE" id="PS51085">
    <property type="entry name" value="2FE2S_FER_2"/>
    <property type="match status" value="1"/>
</dbReference>
<dbReference type="PROSITE" id="PS00197">
    <property type="entry name" value="2FE2S_FER_1"/>
    <property type="match status" value="1"/>
</dbReference>
<dbReference type="Pfam" id="PF01799">
    <property type="entry name" value="Fer2_2"/>
    <property type="match status" value="1"/>
</dbReference>
<reference evidence="8 9" key="1">
    <citation type="submission" date="2017-07" db="EMBL/GenBank/DDBJ databases">
        <title>Complete Genome Sequence of the cosmetic ferment Vitreoscilla filiformis (ATCC15551).</title>
        <authorList>
            <person name="Contreras S."/>
            <person name="Sagory-Zalkind P."/>
            <person name="Blanquart H."/>
            <person name="Iltis A."/>
            <person name="Morand S.C."/>
        </authorList>
    </citation>
    <scope>NUCLEOTIDE SEQUENCE [LARGE SCALE GENOMIC DNA]</scope>
    <source>
        <strain evidence="8 9">ATCC 15551</strain>
    </source>
</reference>
<gene>
    <name evidence="8" type="ORF">VITFI_CDS0150</name>
</gene>
<dbReference type="PANTHER" id="PTHR45444">
    <property type="entry name" value="XANTHINE DEHYDROGENASE"/>
    <property type="match status" value="1"/>
</dbReference>
<dbReference type="InterPro" id="IPR005107">
    <property type="entry name" value="CO_DH_flav_C"/>
</dbReference>
<dbReference type="GO" id="GO:0051537">
    <property type="term" value="F:2 iron, 2 sulfur cluster binding"/>
    <property type="evidence" value="ECO:0007669"/>
    <property type="project" value="InterPro"/>
</dbReference>
<keyword evidence="2" id="KW-0479">Metal-binding</keyword>
<dbReference type="InterPro" id="IPR014307">
    <property type="entry name" value="Xanthine_DH_ssu"/>
</dbReference>
<dbReference type="EMBL" id="CP022423">
    <property type="protein sequence ID" value="ASM75929.1"/>
    <property type="molecule type" value="Genomic_DNA"/>
</dbReference>
<keyword evidence="1" id="KW-0285">Flavoprotein</keyword>
<dbReference type="Pfam" id="PF00111">
    <property type="entry name" value="Fer2"/>
    <property type="match status" value="1"/>
</dbReference>
<evidence type="ECO:0000313" key="8">
    <source>
        <dbReference type="EMBL" id="ASM75929.1"/>
    </source>
</evidence>
<dbReference type="SUPFAM" id="SSF56176">
    <property type="entry name" value="FAD-binding/transporter-associated domain-like"/>
    <property type="match status" value="1"/>
</dbReference>
<feature type="domain" description="FAD-binding PCMH-type" evidence="7">
    <location>
        <begin position="225"/>
        <end position="400"/>
    </location>
</feature>
<dbReference type="InterPro" id="IPR012675">
    <property type="entry name" value="Beta-grasp_dom_sf"/>
</dbReference>
<dbReference type="Gene3D" id="3.30.43.10">
    <property type="entry name" value="Uridine Diphospho-n-acetylenolpyruvylglucosamine Reductase, domain 2"/>
    <property type="match status" value="1"/>
</dbReference>
<feature type="domain" description="2Fe-2S ferredoxin-type" evidence="6">
    <location>
        <begin position="17"/>
        <end position="115"/>
    </location>
</feature>
<dbReference type="GO" id="GO:0004854">
    <property type="term" value="F:xanthine dehydrogenase activity"/>
    <property type="evidence" value="ECO:0007669"/>
    <property type="project" value="InterPro"/>
</dbReference>
<dbReference type="InterPro" id="IPR016208">
    <property type="entry name" value="Ald_Oxase/xanthine_DH-like"/>
</dbReference>
<dbReference type="PIRSF" id="PIRSF036557">
    <property type="entry name" value="XdhA_RC"/>
    <property type="match status" value="1"/>
</dbReference>
<dbReference type="GO" id="GO:0005506">
    <property type="term" value="F:iron ion binding"/>
    <property type="evidence" value="ECO:0007669"/>
    <property type="project" value="InterPro"/>
</dbReference>
<dbReference type="InterPro" id="IPR036884">
    <property type="entry name" value="2Fe-2S-bd_dom_sf"/>
</dbReference>
<dbReference type="PANTHER" id="PTHR45444:SF3">
    <property type="entry name" value="XANTHINE DEHYDROGENASE"/>
    <property type="match status" value="1"/>
</dbReference>
<evidence type="ECO:0000256" key="3">
    <source>
        <dbReference type="ARBA" id="ARBA00022827"/>
    </source>
</evidence>
<proteinExistence type="predicted"/>
<protein>
    <submittedName>
        <fullName evidence="8">FAD-binding molybdopterin dehydrogenase</fullName>
    </submittedName>
</protein>
<evidence type="ECO:0000256" key="2">
    <source>
        <dbReference type="ARBA" id="ARBA00022723"/>
    </source>
</evidence>
<keyword evidence="4" id="KW-0560">Oxidoreductase</keyword>
<sequence>MPAFVAFFRCLTMTQPRPIRFMHRGQPVQVQPASPTRTVLQWLREDAHATGTKEGCAEGDCGACTVLVAELDEAPDAPNPTRAVRSHGLLVRPVNACIRFLPTLDGKALLTVEDLAPDVHAPLHPAQAALIEHHGTQCGFCTPGFVMTLAAIHERHALEGAATPAPSRAALGDALAGNLCRCTGYRPILDAAQAMLTDAAPRLPLAGVREQLLAWRTQAQAQATAPLGHADYHAPRHLAELAALRLAQPEARLLAGGTDVGLWVTKQLRPLGPLIWLGDVPELRHLGLNATGDALEIGAGVTLEDAWGALVSHWPALADMARRFAGPPVRHAGTLVGNLANGSPIGDAAPVLMALDATLHLRRGEERRTLALADFYRGYMQNALQAGEFVQSVSVPLETARVPGWHVAAFKISKRQDCDISAVSAGLAVRVDAGTVREARLAFGGMAATVRRAAAAEAALVGQPWGEASALRAAAALPHDFTPMTDLRASQPYRLRVAGALLHKLWLVSQPEGQATLATIRPT</sequence>
<dbReference type="InterPro" id="IPR016169">
    <property type="entry name" value="FAD-bd_PCMH_sub2"/>
</dbReference>
<keyword evidence="5" id="KW-0408">Iron</keyword>
<dbReference type="GO" id="GO:0071949">
    <property type="term" value="F:FAD binding"/>
    <property type="evidence" value="ECO:0007669"/>
    <property type="project" value="InterPro"/>
</dbReference>
<evidence type="ECO:0000256" key="4">
    <source>
        <dbReference type="ARBA" id="ARBA00023002"/>
    </source>
</evidence>
<dbReference type="InterPro" id="IPR016166">
    <property type="entry name" value="FAD-bd_PCMH"/>
</dbReference>
<dbReference type="InterPro" id="IPR002346">
    <property type="entry name" value="Mopterin_DH_FAD-bd"/>
</dbReference>
<dbReference type="Pfam" id="PF00941">
    <property type="entry name" value="FAD_binding_5"/>
    <property type="match status" value="1"/>
</dbReference>
<keyword evidence="9" id="KW-1185">Reference proteome</keyword>
<dbReference type="SMART" id="SM01092">
    <property type="entry name" value="CO_deh_flav_C"/>
    <property type="match status" value="1"/>
</dbReference>
<organism evidence="8 9">
    <name type="scientific">Vitreoscilla filiformis</name>
    <dbReference type="NCBI Taxonomy" id="63"/>
    <lineage>
        <taxon>Bacteria</taxon>
        <taxon>Pseudomonadati</taxon>
        <taxon>Pseudomonadota</taxon>
        <taxon>Betaproteobacteria</taxon>
        <taxon>Neisseriales</taxon>
        <taxon>Neisseriaceae</taxon>
        <taxon>Vitreoscilla</taxon>
    </lineage>
</organism>
<dbReference type="Gene3D" id="3.30.390.50">
    <property type="entry name" value="CO dehydrogenase flavoprotein, C-terminal domain"/>
    <property type="match status" value="1"/>
</dbReference>
<dbReference type="SUPFAM" id="SSF47741">
    <property type="entry name" value="CO dehydrogenase ISP C-domain like"/>
    <property type="match status" value="1"/>
</dbReference>
<name>A0A221KAC6_VITFI</name>
<dbReference type="Proteomes" id="UP000199729">
    <property type="component" value="Chromosome"/>
</dbReference>
<evidence type="ECO:0000313" key="9">
    <source>
        <dbReference type="Proteomes" id="UP000199729"/>
    </source>
</evidence>
<evidence type="ECO:0000256" key="1">
    <source>
        <dbReference type="ARBA" id="ARBA00022630"/>
    </source>
</evidence>
<dbReference type="InterPro" id="IPR036010">
    <property type="entry name" value="2Fe-2S_ferredoxin-like_sf"/>
</dbReference>
<dbReference type="InterPro" id="IPR036683">
    <property type="entry name" value="CO_DH_flav_C_dom_sf"/>
</dbReference>